<proteinExistence type="predicted"/>
<feature type="coiled-coil region" evidence="1">
    <location>
        <begin position="120"/>
        <end position="147"/>
    </location>
</feature>
<gene>
    <name evidence="2" type="ORF">DFQ27_007941</name>
</gene>
<dbReference type="Proteomes" id="UP000807716">
    <property type="component" value="Unassembled WGS sequence"/>
</dbReference>
<keyword evidence="3" id="KW-1185">Reference proteome</keyword>
<keyword evidence="1" id="KW-0175">Coiled coil</keyword>
<evidence type="ECO:0000256" key="1">
    <source>
        <dbReference type="SAM" id="Coils"/>
    </source>
</evidence>
<evidence type="ECO:0000313" key="3">
    <source>
        <dbReference type="Proteomes" id="UP000807716"/>
    </source>
</evidence>
<name>A0A9P6TZ00_9FUNG</name>
<organism evidence="2 3">
    <name type="scientific">Actinomortierella ambigua</name>
    <dbReference type="NCBI Taxonomy" id="1343610"/>
    <lineage>
        <taxon>Eukaryota</taxon>
        <taxon>Fungi</taxon>
        <taxon>Fungi incertae sedis</taxon>
        <taxon>Mucoromycota</taxon>
        <taxon>Mortierellomycotina</taxon>
        <taxon>Mortierellomycetes</taxon>
        <taxon>Mortierellales</taxon>
        <taxon>Mortierellaceae</taxon>
        <taxon>Actinomortierella</taxon>
    </lineage>
</organism>
<sequence length="155" mass="17748">MSHEATPATGRPNWMNRLPKIRLCGKLRRVNQPQEKADEQAAQMEVTTDELRELERARAAKIPRQLDAEKKRQRRKILAEAVRSVLEDPAFSPIDNAVLTQELPAIVSNELYARVRLLVLAHLEKELQALRAEKRAFRVELAEAVKVLDKIETPK</sequence>
<reference evidence="2" key="1">
    <citation type="journal article" date="2020" name="Fungal Divers.">
        <title>Resolving the Mortierellaceae phylogeny through synthesis of multi-gene phylogenetics and phylogenomics.</title>
        <authorList>
            <person name="Vandepol N."/>
            <person name="Liber J."/>
            <person name="Desiro A."/>
            <person name="Na H."/>
            <person name="Kennedy M."/>
            <person name="Barry K."/>
            <person name="Grigoriev I.V."/>
            <person name="Miller A.N."/>
            <person name="O'Donnell K."/>
            <person name="Stajich J.E."/>
            <person name="Bonito G."/>
        </authorList>
    </citation>
    <scope>NUCLEOTIDE SEQUENCE</scope>
    <source>
        <strain evidence="2">BC1065</strain>
    </source>
</reference>
<comment type="caution">
    <text evidence="2">The sequence shown here is derived from an EMBL/GenBank/DDBJ whole genome shotgun (WGS) entry which is preliminary data.</text>
</comment>
<dbReference type="AlphaFoldDB" id="A0A9P6TZ00"/>
<protein>
    <submittedName>
        <fullName evidence="2">Uncharacterized protein</fullName>
    </submittedName>
</protein>
<evidence type="ECO:0000313" key="2">
    <source>
        <dbReference type="EMBL" id="KAG0252627.1"/>
    </source>
</evidence>
<dbReference type="EMBL" id="JAAAJB010000644">
    <property type="protein sequence ID" value="KAG0252627.1"/>
    <property type="molecule type" value="Genomic_DNA"/>
</dbReference>
<accession>A0A9P6TZ00</accession>